<dbReference type="Proteomes" id="UP000008192">
    <property type="component" value="Chromosome"/>
</dbReference>
<dbReference type="PANTHER" id="PTHR30329">
    <property type="entry name" value="STATOR ELEMENT OF FLAGELLAR MOTOR COMPLEX"/>
    <property type="match status" value="1"/>
</dbReference>
<keyword evidence="6 7" id="KW-0472">Membrane</keyword>
<keyword evidence="4" id="KW-0812">Transmembrane</keyword>
<dbReference type="GO" id="GO:0005886">
    <property type="term" value="C:plasma membrane"/>
    <property type="evidence" value="ECO:0007669"/>
    <property type="project" value="UniProtKB-SubCell"/>
</dbReference>
<dbReference type="InterPro" id="IPR050330">
    <property type="entry name" value="Bact_OuterMem_StrucFunc"/>
</dbReference>
<sequence>MLMARKRRAPRGAAQGWLTTYSDMVTLMLCFFVMLFNPTEVDITVLQSIAASIVGDPTGGGVSASSGRLADLGNTVNTLPSLEKGQKLATALKKAVSLFAPEIKSNKIAVTSDERGLVISLTSDSFFYPGSSDLNVEESREALLRVAQFLSDHALAGRRFRIEGHTDSVEVPEDGSTDNWELSTRRAVRVLHYLTDFGAQENRFSLAGYADTRAKFSNESPEGRAYNRRVDIVILDEGHF</sequence>
<evidence type="ECO:0000256" key="1">
    <source>
        <dbReference type="ARBA" id="ARBA00004162"/>
    </source>
</evidence>
<organism evidence="9 10">
    <name type="scientific">Treponema pallidum subsp. pertenue (strain Gauthier)</name>
    <dbReference type="NCBI Taxonomy" id="491080"/>
    <lineage>
        <taxon>Bacteria</taxon>
        <taxon>Pseudomonadati</taxon>
        <taxon>Spirochaetota</taxon>
        <taxon>Spirochaetia</taxon>
        <taxon>Spirochaetales</taxon>
        <taxon>Treponemataceae</taxon>
        <taxon>Treponema</taxon>
    </lineage>
</organism>
<gene>
    <name evidence="9" type="primary">motB</name>
    <name evidence="9" type="ordered locus">TPEGAU_0724</name>
</gene>
<evidence type="ECO:0000256" key="7">
    <source>
        <dbReference type="PROSITE-ProRule" id="PRU00473"/>
    </source>
</evidence>
<dbReference type="InterPro" id="IPR036737">
    <property type="entry name" value="OmpA-like_sf"/>
</dbReference>
<evidence type="ECO:0000256" key="5">
    <source>
        <dbReference type="ARBA" id="ARBA00022989"/>
    </source>
</evidence>
<keyword evidence="5" id="KW-1133">Transmembrane helix</keyword>
<comment type="subcellular location">
    <subcellularLocation>
        <location evidence="1">Cell membrane</location>
        <topology evidence="1">Single-pass membrane protein</topology>
    </subcellularLocation>
</comment>
<dbReference type="Pfam" id="PF13677">
    <property type="entry name" value="MotB_plug"/>
    <property type="match status" value="1"/>
</dbReference>
<dbReference type="EMBL" id="CP002376">
    <property type="protein sequence ID" value="AEZ59986.1"/>
    <property type="molecule type" value="Genomic_DNA"/>
</dbReference>
<name>A0AAU8PGX9_TREPG</name>
<proteinExistence type="inferred from homology"/>
<dbReference type="PANTHER" id="PTHR30329:SF21">
    <property type="entry name" value="LIPOPROTEIN YIAD-RELATED"/>
    <property type="match status" value="1"/>
</dbReference>
<dbReference type="Gene3D" id="3.30.1330.60">
    <property type="entry name" value="OmpA-like domain"/>
    <property type="match status" value="1"/>
</dbReference>
<dbReference type="InterPro" id="IPR006665">
    <property type="entry name" value="OmpA-like"/>
</dbReference>
<dbReference type="Pfam" id="PF00691">
    <property type="entry name" value="OmpA"/>
    <property type="match status" value="1"/>
</dbReference>
<dbReference type="AlphaFoldDB" id="A0AAU8PGX9"/>
<dbReference type="PROSITE" id="PS51123">
    <property type="entry name" value="OMPA_2"/>
    <property type="match status" value="1"/>
</dbReference>
<evidence type="ECO:0000256" key="2">
    <source>
        <dbReference type="ARBA" id="ARBA00008914"/>
    </source>
</evidence>
<evidence type="ECO:0000313" key="10">
    <source>
        <dbReference type="Proteomes" id="UP000008192"/>
    </source>
</evidence>
<reference evidence="10" key="1">
    <citation type="journal article" date="2012" name="PLoS Negl. Trop. Dis.">
        <title>Whole genome sequences of three Treponema pallidum ssp. pertenue strains: yaws and syphilis treponemes differ in less than 0.2% of the genome sequence.</title>
        <authorList>
            <person name="Cejkova D."/>
            <person name="Zobanikova M."/>
            <person name="Chen L."/>
            <person name="Pospisilova P."/>
            <person name="Strouhal M."/>
            <person name="Qin X."/>
            <person name="Mikalova L."/>
            <person name="Norris S.J."/>
            <person name="Muzny D.M."/>
            <person name="Gibbs R.A."/>
            <person name="Fulton L.L."/>
            <person name="Sodergren E."/>
            <person name="Weinstock G.M."/>
            <person name="Smajs D."/>
        </authorList>
    </citation>
    <scope>NUCLEOTIDE SEQUENCE [LARGE SCALE GENOMIC DNA]</scope>
    <source>
        <strain evidence="10">Gauthier</strain>
    </source>
</reference>
<comment type="similarity">
    <text evidence="2">Belongs to the MotB family.</text>
</comment>
<evidence type="ECO:0000313" key="9">
    <source>
        <dbReference type="EMBL" id="AEZ59986.1"/>
    </source>
</evidence>
<dbReference type="KEGG" id="tpg:TPEGAU_0724"/>
<evidence type="ECO:0000256" key="3">
    <source>
        <dbReference type="ARBA" id="ARBA00022475"/>
    </source>
</evidence>
<protein>
    <submittedName>
        <fullName evidence="9">Mot family proton (H+) or sodium (Na+) transporter MotB</fullName>
    </submittedName>
</protein>
<dbReference type="InterPro" id="IPR025713">
    <property type="entry name" value="MotB-like_N_dom"/>
</dbReference>
<dbReference type="SUPFAM" id="SSF103088">
    <property type="entry name" value="OmpA-like"/>
    <property type="match status" value="1"/>
</dbReference>
<dbReference type="NCBIfam" id="NF005195">
    <property type="entry name" value="PRK06667.1"/>
    <property type="match status" value="1"/>
</dbReference>
<evidence type="ECO:0000256" key="4">
    <source>
        <dbReference type="ARBA" id="ARBA00022692"/>
    </source>
</evidence>
<feature type="domain" description="OmpA-like" evidence="8">
    <location>
        <begin position="114"/>
        <end position="238"/>
    </location>
</feature>
<keyword evidence="3" id="KW-1003">Cell membrane</keyword>
<evidence type="ECO:0000259" key="8">
    <source>
        <dbReference type="PROSITE" id="PS51123"/>
    </source>
</evidence>
<dbReference type="CDD" id="cd07185">
    <property type="entry name" value="OmpA_C-like"/>
    <property type="match status" value="1"/>
</dbReference>
<accession>A0AAU8PGX9</accession>
<evidence type="ECO:0000256" key="6">
    <source>
        <dbReference type="ARBA" id="ARBA00023136"/>
    </source>
</evidence>